<comment type="subcellular location">
    <subcellularLocation>
        <location evidence="1">Cytoplasm</location>
    </subcellularLocation>
</comment>
<dbReference type="SUPFAM" id="SSF52172">
    <property type="entry name" value="CheY-like"/>
    <property type="match status" value="1"/>
</dbReference>
<evidence type="ECO:0000256" key="5">
    <source>
        <dbReference type="ARBA" id="ARBA00023015"/>
    </source>
</evidence>
<keyword evidence="5" id="KW-0805">Transcription regulation</keyword>
<organism evidence="11 12">
    <name type="scientific">Paenibacillus ginsengarvi</name>
    <dbReference type="NCBI Taxonomy" id="400777"/>
    <lineage>
        <taxon>Bacteria</taxon>
        <taxon>Bacillati</taxon>
        <taxon>Bacillota</taxon>
        <taxon>Bacilli</taxon>
        <taxon>Bacillales</taxon>
        <taxon>Paenibacillaceae</taxon>
        <taxon>Paenibacillus</taxon>
    </lineage>
</organism>
<dbReference type="SUPFAM" id="SSF46689">
    <property type="entry name" value="Homeodomain-like"/>
    <property type="match status" value="2"/>
</dbReference>
<accession>A0A3B0CKZ6</accession>
<dbReference type="InterPro" id="IPR041522">
    <property type="entry name" value="CdaR_GGDEF"/>
</dbReference>
<dbReference type="InterPro" id="IPR020449">
    <property type="entry name" value="Tscrpt_reg_AraC-type_HTH"/>
</dbReference>
<dbReference type="Pfam" id="PF17853">
    <property type="entry name" value="GGDEF_2"/>
    <property type="match status" value="1"/>
</dbReference>
<dbReference type="InterPro" id="IPR018062">
    <property type="entry name" value="HTH_AraC-typ_CS"/>
</dbReference>
<evidence type="ECO:0000256" key="7">
    <source>
        <dbReference type="ARBA" id="ARBA00023163"/>
    </source>
</evidence>
<dbReference type="InterPro" id="IPR011006">
    <property type="entry name" value="CheY-like_superfamily"/>
</dbReference>
<feature type="modified residue" description="4-aspartylphosphate" evidence="8">
    <location>
        <position position="85"/>
    </location>
</feature>
<dbReference type="AlphaFoldDB" id="A0A3B0CKZ6"/>
<keyword evidence="6" id="KW-0238">DNA-binding</keyword>
<reference evidence="11 12" key="1">
    <citation type="journal article" date="2007" name="Int. J. Syst. Evol. Microbiol.">
        <title>Paenibacillus ginsengarvi sp. nov., isolated from soil from ginseng cultivation.</title>
        <authorList>
            <person name="Yoon M.H."/>
            <person name="Ten L.N."/>
            <person name="Im W.T."/>
        </authorList>
    </citation>
    <scope>NUCLEOTIDE SEQUENCE [LARGE SCALE GENOMIC DNA]</scope>
    <source>
        <strain evidence="11 12">KCTC 13059</strain>
    </source>
</reference>
<evidence type="ECO:0000313" key="11">
    <source>
        <dbReference type="EMBL" id="RKN85630.1"/>
    </source>
</evidence>
<keyword evidence="12" id="KW-1185">Reference proteome</keyword>
<dbReference type="PROSITE" id="PS00041">
    <property type="entry name" value="HTH_ARAC_FAMILY_1"/>
    <property type="match status" value="1"/>
</dbReference>
<keyword evidence="4" id="KW-0902">Two-component regulatory system</keyword>
<dbReference type="InterPro" id="IPR051552">
    <property type="entry name" value="HptR"/>
</dbReference>
<evidence type="ECO:0000256" key="2">
    <source>
        <dbReference type="ARBA" id="ARBA00022490"/>
    </source>
</evidence>
<keyword evidence="3 8" id="KW-0597">Phosphoprotein</keyword>
<dbReference type="GO" id="GO:0043565">
    <property type="term" value="F:sequence-specific DNA binding"/>
    <property type="evidence" value="ECO:0007669"/>
    <property type="project" value="InterPro"/>
</dbReference>
<evidence type="ECO:0000256" key="4">
    <source>
        <dbReference type="ARBA" id="ARBA00023012"/>
    </source>
</evidence>
<evidence type="ECO:0000259" key="9">
    <source>
        <dbReference type="PROSITE" id="PS01124"/>
    </source>
</evidence>
<evidence type="ECO:0000313" key="12">
    <source>
        <dbReference type="Proteomes" id="UP000282311"/>
    </source>
</evidence>
<dbReference type="EMBL" id="RBAH01000004">
    <property type="protein sequence ID" value="RKN85630.1"/>
    <property type="molecule type" value="Genomic_DNA"/>
</dbReference>
<dbReference type="GO" id="GO:0003700">
    <property type="term" value="F:DNA-binding transcription factor activity"/>
    <property type="evidence" value="ECO:0007669"/>
    <property type="project" value="InterPro"/>
</dbReference>
<dbReference type="GO" id="GO:0005737">
    <property type="term" value="C:cytoplasm"/>
    <property type="evidence" value="ECO:0007669"/>
    <property type="project" value="UniProtKB-SubCell"/>
</dbReference>
<dbReference type="PANTHER" id="PTHR42713:SF3">
    <property type="entry name" value="TRANSCRIPTIONAL REGULATORY PROTEIN HPTR"/>
    <property type="match status" value="1"/>
</dbReference>
<dbReference type="PROSITE" id="PS01124">
    <property type="entry name" value="HTH_ARAC_FAMILY_2"/>
    <property type="match status" value="1"/>
</dbReference>
<evidence type="ECO:0000256" key="8">
    <source>
        <dbReference type="PROSITE-ProRule" id="PRU00169"/>
    </source>
</evidence>
<proteinExistence type="predicted"/>
<dbReference type="Proteomes" id="UP000282311">
    <property type="component" value="Unassembled WGS sequence"/>
</dbReference>
<keyword evidence="2" id="KW-0963">Cytoplasm</keyword>
<protein>
    <submittedName>
        <fullName evidence="11">Response regulator</fullName>
    </submittedName>
</protein>
<dbReference type="PANTHER" id="PTHR42713">
    <property type="entry name" value="HISTIDINE KINASE-RELATED"/>
    <property type="match status" value="1"/>
</dbReference>
<dbReference type="Gene3D" id="3.40.50.2300">
    <property type="match status" value="1"/>
</dbReference>
<evidence type="ECO:0000259" key="10">
    <source>
        <dbReference type="PROSITE" id="PS50110"/>
    </source>
</evidence>
<dbReference type="CDD" id="cd17536">
    <property type="entry name" value="REC_YesN-like"/>
    <property type="match status" value="1"/>
</dbReference>
<dbReference type="GO" id="GO:0000160">
    <property type="term" value="P:phosphorelay signal transduction system"/>
    <property type="evidence" value="ECO:0007669"/>
    <property type="project" value="UniProtKB-KW"/>
</dbReference>
<dbReference type="Pfam" id="PF12833">
    <property type="entry name" value="HTH_18"/>
    <property type="match status" value="1"/>
</dbReference>
<evidence type="ECO:0000256" key="3">
    <source>
        <dbReference type="ARBA" id="ARBA00022553"/>
    </source>
</evidence>
<evidence type="ECO:0000256" key="1">
    <source>
        <dbReference type="ARBA" id="ARBA00004496"/>
    </source>
</evidence>
<comment type="caution">
    <text evidence="11">The sequence shown here is derived from an EMBL/GenBank/DDBJ whole genome shotgun (WGS) entry which is preliminary data.</text>
</comment>
<dbReference type="InterPro" id="IPR009057">
    <property type="entry name" value="Homeodomain-like_sf"/>
</dbReference>
<dbReference type="SMART" id="SM00342">
    <property type="entry name" value="HTH_ARAC"/>
    <property type="match status" value="1"/>
</dbReference>
<name>A0A3B0CKZ6_9BACL</name>
<sequence length="571" mass="65443">MAMKRICRLRGPSRMGSGSPSRYRQGERRQTMKIIIVDDEKHVRDAIKLLIDWGALGINTILEAADGATAVRLIEAERPQIVYTDMMMPNMDGLSLLRWIKENAPACKTIVISGHDDFQFVRGTVQYGGMDYLLKPIDADQLLDVTQKALRSWSEEERERMESHLRSIRINSLRPVYCDKLLSNVLGDPGTYYAEKESFAQEFPQLTEGVPCRISLLTTDTLRGKLRDKFAAHNDLLLFSLTNICGELLNAPKDGFAFRFWGSSQQIALLHLGRPERARETLEAINEGLYRTFGTRAEFGMGGVHPFPHGAKQSYAEAEAALRQRNLRKRAGWICEFDPHKPPHPAELHFSDYEDRVRLAIRSASKDKIAEAVDDWIAEVRKKDVVTIDHLDLWRHEFGVLKSRWVKEFFPVNEADVFLPPESQAESLPLNEQGELSLEKLRDEMTGSLLQLAELLSKVTQQESHLIYEIARYLQSRLEQDISVQEVAAHFYLSREYVSRRFKQQFGETISDFLLRHRMERAKTLLLNPALKIVQIAHMTGYEDEKYFSKVFKKALGDSPAEYRKKQTGDA</sequence>
<evidence type="ECO:0000256" key="6">
    <source>
        <dbReference type="ARBA" id="ARBA00023125"/>
    </source>
</evidence>
<dbReference type="InterPro" id="IPR018060">
    <property type="entry name" value="HTH_AraC"/>
</dbReference>
<dbReference type="Pfam" id="PF00072">
    <property type="entry name" value="Response_reg"/>
    <property type="match status" value="1"/>
</dbReference>
<dbReference type="Gene3D" id="1.10.10.60">
    <property type="entry name" value="Homeodomain-like"/>
    <property type="match status" value="2"/>
</dbReference>
<keyword evidence="7" id="KW-0804">Transcription</keyword>
<dbReference type="InterPro" id="IPR001789">
    <property type="entry name" value="Sig_transdc_resp-reg_receiver"/>
</dbReference>
<feature type="domain" description="HTH araC/xylS-type" evidence="9">
    <location>
        <begin position="468"/>
        <end position="566"/>
    </location>
</feature>
<dbReference type="SMART" id="SM00448">
    <property type="entry name" value="REC"/>
    <property type="match status" value="1"/>
</dbReference>
<dbReference type="PROSITE" id="PS50110">
    <property type="entry name" value="RESPONSE_REGULATORY"/>
    <property type="match status" value="1"/>
</dbReference>
<feature type="domain" description="Response regulatory" evidence="10">
    <location>
        <begin position="33"/>
        <end position="150"/>
    </location>
</feature>
<dbReference type="PRINTS" id="PR00032">
    <property type="entry name" value="HTHARAC"/>
</dbReference>
<gene>
    <name evidence="11" type="ORF">D7M11_08100</name>
</gene>